<dbReference type="Pfam" id="PF03098">
    <property type="entry name" value="An_peroxidase"/>
    <property type="match status" value="2"/>
</dbReference>
<feature type="compositionally biased region" description="Polar residues" evidence="4">
    <location>
        <begin position="19"/>
        <end position="38"/>
    </location>
</feature>
<dbReference type="GO" id="GO:0005615">
    <property type="term" value="C:extracellular space"/>
    <property type="evidence" value="ECO:0007669"/>
    <property type="project" value="TreeGrafter"/>
</dbReference>
<dbReference type="GO" id="GO:0004601">
    <property type="term" value="F:peroxidase activity"/>
    <property type="evidence" value="ECO:0007669"/>
    <property type="project" value="UniProtKB-KW"/>
</dbReference>
<evidence type="ECO:0000259" key="5">
    <source>
        <dbReference type="PROSITE" id="PS50217"/>
    </source>
</evidence>
<feature type="domain" description="ShKT" evidence="6">
    <location>
        <begin position="167"/>
        <end position="206"/>
    </location>
</feature>
<accession>A0A915NX28</accession>
<dbReference type="PROSITE" id="PS50217">
    <property type="entry name" value="BZIP"/>
    <property type="match status" value="1"/>
</dbReference>
<evidence type="ECO:0000313" key="8">
    <source>
        <dbReference type="WBParaSite" id="scf7180000421050.g6191"/>
    </source>
</evidence>
<dbReference type="GO" id="GO:0003700">
    <property type="term" value="F:DNA-binding transcription factor activity"/>
    <property type="evidence" value="ECO:0007669"/>
    <property type="project" value="InterPro"/>
</dbReference>
<dbReference type="GO" id="GO:0020037">
    <property type="term" value="F:heme binding"/>
    <property type="evidence" value="ECO:0007669"/>
    <property type="project" value="InterPro"/>
</dbReference>
<dbReference type="CDD" id="cd14693">
    <property type="entry name" value="bZIP_CEBP"/>
    <property type="match status" value="1"/>
</dbReference>
<dbReference type="Gene3D" id="1.10.640.10">
    <property type="entry name" value="Haem peroxidase domain superfamily, animal type"/>
    <property type="match status" value="1"/>
</dbReference>
<keyword evidence="1" id="KW-0560">Oxidoreductase</keyword>
<dbReference type="AlphaFoldDB" id="A0A915NX28"/>
<dbReference type="SUPFAM" id="SSF57959">
    <property type="entry name" value="Leucine zipper domain"/>
    <property type="match status" value="1"/>
</dbReference>
<feature type="domain" description="BZIP" evidence="5">
    <location>
        <begin position="48"/>
        <end position="102"/>
    </location>
</feature>
<sequence length="759" mass="85554">MSTDRSLRRKRNAAEVAESNVQNQMDEQHNEFNFSDQEQPGVDNYALKRLKNNAAVNKTRQKKRLEQENTSKRVKELREENAQLERSLDSMRRELALLKEMVVVCAAKGDAHQPVQKDLANNKRTKGGPMLEKNFFQKILLQLLIIFIIAPISREQNSFSFLVKRICPGGFPMDTHNFCPFWAAIGECPKNSKYMHRQCVASCNVCPQKAPTRNIPTREQFENRGFSIGCLGRNQENPCSSNVCYHLRYRTFDGSCNNLVEGRSLRGAAFMPFGRLRPANYEDGVARMVGTSKPMPNPRTVTHLLLSSSFVVLTVFNGLLMQFGQFLSHDITRNTVTNFCRCETVHEECANMPVPLHDTRFKKQQPNFCIPMTRSSVLCGTGSGRQGPGRIPRTPINENGANPNQAQEMRVGALLRTLPLPNPPFSAVPPPAQTESSNLMGLHTIFVRLHNRIATTLIQLNPHWNQDRVYQETRKIVGAILQAICYQEFLPSLLGDRLKKHIPPYSGYNDKEEPAIAVEFTSGAYRLHGLIREFYQLADSNFRKIGDVRFVSNAGSVDLIVRTGTDQLIRGMMAVPTKKPQRLAPAVTEELFDVSDMGSINIQRGRDQGVRPYNDYRDICGLKRLTSFQDWPEVLEPEVKNRVAALYASVDDVDLYVGGLLEAPVDGSMVGPTFTCIIADQFRRLRDADRFFFQNPGVFTQAQVKSIQQTTLSFCICATGEDFKRINPNAFLVENGSTTVPCSSIPQLDLTPWREIPQG</sequence>
<keyword evidence="2" id="KW-0408">Iron</keyword>
<reference evidence="8" key="1">
    <citation type="submission" date="2022-11" db="UniProtKB">
        <authorList>
            <consortium name="WormBaseParasite"/>
        </authorList>
    </citation>
    <scope>IDENTIFICATION</scope>
</reference>
<dbReference type="Pfam" id="PF07716">
    <property type="entry name" value="bZIP_2"/>
    <property type="match status" value="1"/>
</dbReference>
<protein>
    <submittedName>
        <fullName evidence="8">ShKT domain-containing protein</fullName>
    </submittedName>
</protein>
<dbReference type="PROSITE" id="PS50292">
    <property type="entry name" value="PEROXIDASE_3"/>
    <property type="match status" value="1"/>
</dbReference>
<dbReference type="GO" id="GO:0046872">
    <property type="term" value="F:metal ion binding"/>
    <property type="evidence" value="ECO:0007669"/>
    <property type="project" value="UniProtKB-KW"/>
</dbReference>
<evidence type="ECO:0000259" key="6">
    <source>
        <dbReference type="PROSITE" id="PS51670"/>
    </source>
</evidence>
<keyword evidence="2" id="KW-0349">Heme</keyword>
<feature type="binding site" description="axial binding residue" evidence="2">
    <location>
        <position position="528"/>
    </location>
    <ligand>
        <name>heme b</name>
        <dbReference type="ChEBI" id="CHEBI:60344"/>
    </ligand>
    <ligandPart>
        <name>Fe</name>
        <dbReference type="ChEBI" id="CHEBI:18248"/>
    </ligandPart>
</feature>
<keyword evidence="1" id="KW-0575">Peroxidase</keyword>
<dbReference type="InterPro" id="IPR019791">
    <property type="entry name" value="Haem_peroxidase_animal"/>
</dbReference>
<organism evidence="7 8">
    <name type="scientific">Meloidogyne floridensis</name>
    <dbReference type="NCBI Taxonomy" id="298350"/>
    <lineage>
        <taxon>Eukaryota</taxon>
        <taxon>Metazoa</taxon>
        <taxon>Ecdysozoa</taxon>
        <taxon>Nematoda</taxon>
        <taxon>Chromadorea</taxon>
        <taxon>Rhabditida</taxon>
        <taxon>Tylenchina</taxon>
        <taxon>Tylenchomorpha</taxon>
        <taxon>Tylenchoidea</taxon>
        <taxon>Meloidogynidae</taxon>
        <taxon>Meloidogyninae</taxon>
        <taxon>Meloidogyne</taxon>
    </lineage>
</organism>
<keyword evidence="2" id="KW-0479">Metal-binding</keyword>
<dbReference type="PROSITE" id="PS51670">
    <property type="entry name" value="SHKT"/>
    <property type="match status" value="1"/>
</dbReference>
<evidence type="ECO:0000256" key="1">
    <source>
        <dbReference type="ARBA" id="ARBA00022559"/>
    </source>
</evidence>
<evidence type="ECO:0000313" key="7">
    <source>
        <dbReference type="Proteomes" id="UP000887560"/>
    </source>
</evidence>
<evidence type="ECO:0000256" key="2">
    <source>
        <dbReference type="PIRSR" id="PIRSR619791-2"/>
    </source>
</evidence>
<dbReference type="GO" id="GO:0006979">
    <property type="term" value="P:response to oxidative stress"/>
    <property type="evidence" value="ECO:0007669"/>
    <property type="project" value="InterPro"/>
</dbReference>
<evidence type="ECO:0000256" key="4">
    <source>
        <dbReference type="SAM" id="MobiDB-lite"/>
    </source>
</evidence>
<dbReference type="Pfam" id="PF01549">
    <property type="entry name" value="ShK"/>
    <property type="match status" value="1"/>
</dbReference>
<keyword evidence="7" id="KW-1185">Reference proteome</keyword>
<dbReference type="InterPro" id="IPR004827">
    <property type="entry name" value="bZIP"/>
</dbReference>
<dbReference type="InterPro" id="IPR046347">
    <property type="entry name" value="bZIP_sf"/>
</dbReference>
<dbReference type="InterPro" id="IPR037120">
    <property type="entry name" value="Haem_peroxidase_sf_animal"/>
</dbReference>
<dbReference type="SUPFAM" id="SSF48113">
    <property type="entry name" value="Heme-dependent peroxidases"/>
    <property type="match status" value="1"/>
</dbReference>
<dbReference type="SMART" id="SM00254">
    <property type="entry name" value="ShKT"/>
    <property type="match status" value="1"/>
</dbReference>
<comment type="caution">
    <text evidence="3">Lacks conserved residue(s) required for the propagation of feature annotation.</text>
</comment>
<evidence type="ECO:0000256" key="3">
    <source>
        <dbReference type="PROSITE-ProRule" id="PRU01005"/>
    </source>
</evidence>
<dbReference type="PRINTS" id="PR00457">
    <property type="entry name" value="ANPEROXIDASE"/>
</dbReference>
<feature type="region of interest" description="Disordered" evidence="4">
    <location>
        <begin position="381"/>
        <end position="403"/>
    </location>
</feature>
<proteinExistence type="predicted"/>
<dbReference type="PANTHER" id="PTHR11475:SF22">
    <property type="entry name" value="PEROXIDASE SKPO-1"/>
    <property type="match status" value="1"/>
</dbReference>
<dbReference type="InterPro" id="IPR003582">
    <property type="entry name" value="ShKT_dom"/>
</dbReference>
<feature type="region of interest" description="Disordered" evidence="4">
    <location>
        <begin position="1"/>
        <end position="40"/>
    </location>
</feature>
<dbReference type="WBParaSite" id="scf7180000421050.g6191">
    <property type="protein sequence ID" value="scf7180000421050.g6191"/>
    <property type="gene ID" value="scf7180000421050.g6191"/>
</dbReference>
<dbReference type="SMART" id="SM00338">
    <property type="entry name" value="BRLZ"/>
    <property type="match status" value="1"/>
</dbReference>
<dbReference type="PANTHER" id="PTHR11475">
    <property type="entry name" value="OXIDASE/PEROXIDASE"/>
    <property type="match status" value="1"/>
</dbReference>
<name>A0A915NX28_9BILA</name>
<dbReference type="Proteomes" id="UP000887560">
    <property type="component" value="Unplaced"/>
</dbReference>
<dbReference type="Gene3D" id="1.20.5.170">
    <property type="match status" value="1"/>
</dbReference>
<dbReference type="InterPro" id="IPR010255">
    <property type="entry name" value="Haem_peroxidase_sf"/>
</dbReference>